<dbReference type="RefSeq" id="WP_399657440.1">
    <property type="nucleotide sequence ID" value="NZ_JBITYG010000016.1"/>
</dbReference>
<dbReference type="InterPro" id="IPR037523">
    <property type="entry name" value="VOC_core"/>
</dbReference>
<dbReference type="EMBL" id="JBITYG010000016">
    <property type="protein sequence ID" value="MFI9106162.1"/>
    <property type="molecule type" value="Genomic_DNA"/>
</dbReference>
<sequence length="259" mass="27463">MLTTDFTTGAPNWLDLASPDITATAAFYAAVFGWTFESAGPDAGGYGMFQKDGGTVAALGQLTEEGAGSAWTVYFRTPDTDATTKAVEQAGGTVRVEPFDVMEAGRMSCLTDPGGAEFAVWQPGAVKGLEKTSEHNTLLWVELHVPDPSAALAFYRSLFGWRSSEMTMPGMTYTVLSTADGDQEDASFGGMVAAREGMEPRWIPYFDAADADDIVTRVQANGGTVLAPAEDVPDVGRIAWLADPFGAPFAVLKPRPRAA</sequence>
<dbReference type="InterPro" id="IPR052164">
    <property type="entry name" value="Anthracycline_SecMetBiosynth"/>
</dbReference>
<dbReference type="PANTHER" id="PTHR33993:SF10">
    <property type="entry name" value="CONSERVED PROTEIN"/>
    <property type="match status" value="1"/>
</dbReference>
<evidence type="ECO:0000313" key="2">
    <source>
        <dbReference type="EMBL" id="MFI9106162.1"/>
    </source>
</evidence>
<evidence type="ECO:0000313" key="3">
    <source>
        <dbReference type="Proteomes" id="UP001614394"/>
    </source>
</evidence>
<feature type="domain" description="VOC" evidence="1">
    <location>
        <begin position="137"/>
        <end position="254"/>
    </location>
</feature>
<organism evidence="2 3">
    <name type="scientific">Streptomyces fildesensis</name>
    <dbReference type="NCBI Taxonomy" id="375757"/>
    <lineage>
        <taxon>Bacteria</taxon>
        <taxon>Bacillati</taxon>
        <taxon>Actinomycetota</taxon>
        <taxon>Actinomycetes</taxon>
        <taxon>Kitasatosporales</taxon>
        <taxon>Streptomycetaceae</taxon>
        <taxon>Streptomyces</taxon>
    </lineage>
</organism>
<dbReference type="PROSITE" id="PS51819">
    <property type="entry name" value="VOC"/>
    <property type="match status" value="2"/>
</dbReference>
<dbReference type="Gene3D" id="3.10.180.10">
    <property type="entry name" value="2,3-Dihydroxybiphenyl 1,2-Dioxygenase, domain 1"/>
    <property type="match status" value="2"/>
</dbReference>
<dbReference type="Pfam" id="PF00903">
    <property type="entry name" value="Glyoxalase"/>
    <property type="match status" value="2"/>
</dbReference>
<dbReference type="InterPro" id="IPR004360">
    <property type="entry name" value="Glyas_Fos-R_dOase_dom"/>
</dbReference>
<dbReference type="CDD" id="cd07247">
    <property type="entry name" value="SgaA_N_like"/>
    <property type="match status" value="2"/>
</dbReference>
<evidence type="ECO:0000259" key="1">
    <source>
        <dbReference type="PROSITE" id="PS51819"/>
    </source>
</evidence>
<accession>A0ABW8CI74</accession>
<dbReference type="Proteomes" id="UP001614394">
    <property type="component" value="Unassembled WGS sequence"/>
</dbReference>
<dbReference type="PANTHER" id="PTHR33993">
    <property type="entry name" value="GLYOXALASE-RELATED"/>
    <property type="match status" value="1"/>
</dbReference>
<dbReference type="SUPFAM" id="SSF54593">
    <property type="entry name" value="Glyoxalase/Bleomycin resistance protein/Dihydroxybiphenyl dioxygenase"/>
    <property type="match status" value="2"/>
</dbReference>
<feature type="domain" description="VOC" evidence="1">
    <location>
        <begin position="10"/>
        <end position="123"/>
    </location>
</feature>
<comment type="caution">
    <text evidence="2">The sequence shown here is derived from an EMBL/GenBank/DDBJ whole genome shotgun (WGS) entry which is preliminary data.</text>
</comment>
<gene>
    <name evidence="2" type="ORF">ACIGXA_37220</name>
</gene>
<proteinExistence type="predicted"/>
<protein>
    <submittedName>
        <fullName evidence="2">VOC family protein</fullName>
    </submittedName>
</protein>
<reference evidence="2 3" key="1">
    <citation type="submission" date="2024-10" db="EMBL/GenBank/DDBJ databases">
        <title>The Natural Products Discovery Center: Release of the First 8490 Sequenced Strains for Exploring Actinobacteria Biosynthetic Diversity.</title>
        <authorList>
            <person name="Kalkreuter E."/>
            <person name="Kautsar S.A."/>
            <person name="Yang D."/>
            <person name="Bader C.D."/>
            <person name="Teijaro C.N."/>
            <person name="Fluegel L."/>
            <person name="Davis C.M."/>
            <person name="Simpson J.R."/>
            <person name="Lauterbach L."/>
            <person name="Steele A.D."/>
            <person name="Gui C."/>
            <person name="Meng S."/>
            <person name="Li G."/>
            <person name="Viehrig K."/>
            <person name="Ye F."/>
            <person name="Su P."/>
            <person name="Kiefer A.F."/>
            <person name="Nichols A."/>
            <person name="Cepeda A.J."/>
            <person name="Yan W."/>
            <person name="Fan B."/>
            <person name="Jiang Y."/>
            <person name="Adhikari A."/>
            <person name="Zheng C.-J."/>
            <person name="Schuster L."/>
            <person name="Cowan T.M."/>
            <person name="Smanski M.J."/>
            <person name="Chevrette M.G."/>
            <person name="De Carvalho L.P.S."/>
            <person name="Shen B."/>
        </authorList>
    </citation>
    <scope>NUCLEOTIDE SEQUENCE [LARGE SCALE GENOMIC DNA]</scope>
    <source>
        <strain evidence="2 3">NPDC053399</strain>
    </source>
</reference>
<dbReference type="InterPro" id="IPR029068">
    <property type="entry name" value="Glyas_Bleomycin-R_OHBP_Dase"/>
</dbReference>
<keyword evidence="3" id="KW-1185">Reference proteome</keyword>
<name>A0ABW8CI74_9ACTN</name>